<dbReference type="EMBL" id="CAJEWN010000069">
    <property type="protein sequence ID" value="CAD2158189.1"/>
    <property type="molecule type" value="Genomic_DNA"/>
</dbReference>
<evidence type="ECO:0000256" key="2">
    <source>
        <dbReference type="PROSITE-ProRule" id="PRU00459"/>
    </source>
</evidence>
<dbReference type="PROSITE" id="PS51079">
    <property type="entry name" value="MBT"/>
    <property type="match status" value="4"/>
</dbReference>
<evidence type="ECO:0000256" key="1">
    <source>
        <dbReference type="ARBA" id="ARBA00022737"/>
    </source>
</evidence>
<feature type="repeat" description="MBT" evidence="2">
    <location>
        <begin position="186"/>
        <end position="299"/>
    </location>
</feature>
<dbReference type="SMART" id="SM00561">
    <property type="entry name" value="MBT"/>
    <property type="match status" value="4"/>
</dbReference>
<gene>
    <name evidence="3" type="ORF">MENT_LOCUS13033</name>
</gene>
<feature type="repeat" description="MBT" evidence="2">
    <location>
        <begin position="61"/>
        <end position="176"/>
    </location>
</feature>
<dbReference type="PANTHER" id="PTHR12247">
    <property type="entry name" value="POLYCOMB GROUP PROTEIN"/>
    <property type="match status" value="1"/>
</dbReference>
<dbReference type="SUPFAM" id="SSF63748">
    <property type="entry name" value="Tudor/PWWP/MBT"/>
    <property type="match status" value="4"/>
</dbReference>
<dbReference type="Pfam" id="PF02820">
    <property type="entry name" value="MBT"/>
    <property type="match status" value="4"/>
</dbReference>
<dbReference type="CDD" id="cd20097">
    <property type="entry name" value="MBT_dSfmbt-like_rpt1"/>
    <property type="match status" value="1"/>
</dbReference>
<dbReference type="InterPro" id="IPR050548">
    <property type="entry name" value="PcG_chromatin_remod_factors"/>
</dbReference>
<dbReference type="PANTHER" id="PTHR12247:SF131">
    <property type="entry name" value="LD05287P"/>
    <property type="match status" value="1"/>
</dbReference>
<feature type="repeat" description="MBT" evidence="2">
    <location>
        <begin position="433"/>
        <end position="532"/>
    </location>
</feature>
<reference evidence="3 4" key="1">
    <citation type="submission" date="2020-08" db="EMBL/GenBank/DDBJ databases">
        <authorList>
            <person name="Koutsovoulos G."/>
            <person name="Danchin GJ E."/>
        </authorList>
    </citation>
    <scope>NUCLEOTIDE SEQUENCE [LARGE SCALE GENOMIC DNA]</scope>
</reference>
<dbReference type="Proteomes" id="UP000580250">
    <property type="component" value="Unassembled WGS sequence"/>
</dbReference>
<comment type="caution">
    <text evidence="3">The sequence shown here is derived from an EMBL/GenBank/DDBJ whole genome shotgun (WGS) entry which is preliminary data.</text>
</comment>
<dbReference type="GO" id="GO:0003682">
    <property type="term" value="F:chromatin binding"/>
    <property type="evidence" value="ECO:0007669"/>
    <property type="project" value="TreeGrafter"/>
</dbReference>
<feature type="repeat" description="MBT" evidence="2">
    <location>
        <begin position="307"/>
        <end position="426"/>
    </location>
</feature>
<organism evidence="3 4">
    <name type="scientific">Meloidogyne enterolobii</name>
    <name type="common">Root-knot nematode worm</name>
    <name type="synonym">Meloidogyne mayaguensis</name>
    <dbReference type="NCBI Taxonomy" id="390850"/>
    <lineage>
        <taxon>Eukaryota</taxon>
        <taxon>Metazoa</taxon>
        <taxon>Ecdysozoa</taxon>
        <taxon>Nematoda</taxon>
        <taxon>Chromadorea</taxon>
        <taxon>Rhabditida</taxon>
        <taxon>Tylenchina</taxon>
        <taxon>Tylenchomorpha</taxon>
        <taxon>Tylenchoidea</taxon>
        <taxon>Meloidogynidae</taxon>
        <taxon>Meloidogyninae</taxon>
        <taxon>Meloidogyne</taxon>
    </lineage>
</organism>
<dbReference type="GO" id="GO:0045892">
    <property type="term" value="P:negative regulation of DNA-templated transcription"/>
    <property type="evidence" value="ECO:0007669"/>
    <property type="project" value="TreeGrafter"/>
</dbReference>
<evidence type="ECO:0000313" key="3">
    <source>
        <dbReference type="EMBL" id="CAD2158189.1"/>
    </source>
</evidence>
<protein>
    <submittedName>
        <fullName evidence="3">Uncharacterized protein</fullName>
    </submittedName>
</protein>
<name>A0A6V7UHL8_MELEN</name>
<sequence>MSIIKKKRIEENVEGGATFSTPPSSHFVPNSKQRYRKIVYVPGIQKLIGTTTSQPNPQHSFRWDNFLEAVRKQTNKDVRELPGSVFGNPPMGIFLSAITPGIKLEIRHYDYDTLFPDKKIFWIASVFKVVGYRLLMRYEGMDEPGDDRYDFWISLGSDELQHVGHCKFHNQTCDLLPPNSIRERHPDWSVYMAERLVKCKTLLANWEEERQIALVEGRFKVGTRLELLDRQASDSVRPARVIQQLGRRICVRVSSQDVNAKDLGDDSAQTKTGIWCDESWELIFPVGWGKQNGWKVVANTQYLQHCEQITSALAQGRRPDYMPFDAMPEIFAWYKNEEEEASTEKNFKQNKAEWEVGMKFECLDPLNETFLELKVATCIEILKDGYLKVGFDGPDMETEAIPFHCTSPYLFPIHYAKKYGIKLDGPLDDMRNFCWEKYIKQCQGSAAPDDLFDKVPSPNEMEEFKIGSKLEATDQCESNLICPATVRAVRGRLLQIHFDGWGNDYDQLFDYRSRDLFPLGWCEMYGYKLEIPQNDELLQAKKK</sequence>
<evidence type="ECO:0000313" key="4">
    <source>
        <dbReference type="Proteomes" id="UP000580250"/>
    </source>
</evidence>
<keyword evidence="1" id="KW-0677">Repeat</keyword>
<proteinExistence type="predicted"/>
<dbReference type="Gene3D" id="2.30.30.140">
    <property type="match status" value="4"/>
</dbReference>
<accession>A0A6V7UHL8</accession>
<dbReference type="GO" id="GO:0005634">
    <property type="term" value="C:nucleus"/>
    <property type="evidence" value="ECO:0007669"/>
    <property type="project" value="InterPro"/>
</dbReference>
<dbReference type="InterPro" id="IPR004092">
    <property type="entry name" value="Mbt"/>
</dbReference>
<dbReference type="OrthoDB" id="8188861at2759"/>
<dbReference type="AlphaFoldDB" id="A0A6V7UHL8"/>
<dbReference type="GO" id="GO:0042393">
    <property type="term" value="F:histone binding"/>
    <property type="evidence" value="ECO:0007669"/>
    <property type="project" value="TreeGrafter"/>
</dbReference>